<dbReference type="SUPFAM" id="SSF54695">
    <property type="entry name" value="POZ domain"/>
    <property type="match status" value="1"/>
</dbReference>
<feature type="compositionally biased region" description="Basic and acidic residues" evidence="1">
    <location>
        <begin position="354"/>
        <end position="367"/>
    </location>
</feature>
<dbReference type="Proteomes" id="UP000729357">
    <property type="component" value="Unassembled WGS sequence"/>
</dbReference>
<dbReference type="EMBL" id="JAHFXS010001754">
    <property type="protein sequence ID" value="KAG9975718.1"/>
    <property type="molecule type" value="Genomic_DNA"/>
</dbReference>
<proteinExistence type="predicted"/>
<protein>
    <recommendedName>
        <fullName evidence="2">BTB domain-containing protein</fullName>
    </recommendedName>
</protein>
<evidence type="ECO:0000313" key="3">
    <source>
        <dbReference type="EMBL" id="KAG9975718.1"/>
    </source>
</evidence>
<dbReference type="InterPro" id="IPR000210">
    <property type="entry name" value="BTB/POZ_dom"/>
</dbReference>
<organism evidence="3 4">
    <name type="scientific">Aureobasidium melanogenum</name>
    <name type="common">Aureobasidium pullulans var. melanogenum</name>
    <dbReference type="NCBI Taxonomy" id="46634"/>
    <lineage>
        <taxon>Eukaryota</taxon>
        <taxon>Fungi</taxon>
        <taxon>Dikarya</taxon>
        <taxon>Ascomycota</taxon>
        <taxon>Pezizomycotina</taxon>
        <taxon>Dothideomycetes</taxon>
        <taxon>Dothideomycetidae</taxon>
        <taxon>Dothideales</taxon>
        <taxon>Saccotheciaceae</taxon>
        <taxon>Aureobasidium</taxon>
    </lineage>
</organism>
<sequence length="367" mass="41568">MEDYSRGLWQAAKVYGMMVDNPEMIILKSTHKKTPQPFTFNKAVLCRYSTYFKKTFNGSWRETNETELMVDVSQRALRLVHGFMSTGCIFTDFDLDTILKLYIYGDYIGCVALRRAVISHLQKVSKTSDGSINIISYQSLEDNKIWTKYQHTALYRFIVDTFAFHWHHEMDGSPAEANFDIPGRIPIKFAYAQLVIRSKYQHVIGRGIGIGDCHCCSSVCKYHEHPNDEERLATCGATFEETSELLGGYWNEDADDIDETGEEAVAEHEEQEIDAEMEEENEEVDFNAIMNESINIVTEFFNTGNDTEMSGGNQEVEGNGIGSDSNNSGNDIENTGMQANGKRKAQDDGEEEEVSAKKHKQEEADDP</sequence>
<feature type="region of interest" description="Disordered" evidence="1">
    <location>
        <begin position="305"/>
        <end position="367"/>
    </location>
</feature>
<evidence type="ECO:0000256" key="1">
    <source>
        <dbReference type="SAM" id="MobiDB-lite"/>
    </source>
</evidence>
<gene>
    <name evidence="3" type="ORF">KCU98_g11175</name>
</gene>
<dbReference type="InterPro" id="IPR011333">
    <property type="entry name" value="SKP1/BTB/POZ_sf"/>
</dbReference>
<comment type="caution">
    <text evidence="3">The sequence shown here is derived from an EMBL/GenBank/DDBJ whole genome shotgun (WGS) entry which is preliminary data.</text>
</comment>
<feature type="domain" description="BTB" evidence="2">
    <location>
        <begin position="22"/>
        <end position="93"/>
    </location>
</feature>
<dbReference type="CDD" id="cd18186">
    <property type="entry name" value="BTB_POZ_ZBTB_KLHL-like"/>
    <property type="match status" value="1"/>
</dbReference>
<reference evidence="3" key="2">
    <citation type="submission" date="2021-08" db="EMBL/GenBank/DDBJ databases">
        <authorList>
            <person name="Gostincar C."/>
            <person name="Sun X."/>
            <person name="Song Z."/>
            <person name="Gunde-Cimerman N."/>
        </authorList>
    </citation>
    <scope>NUCLEOTIDE SEQUENCE</scope>
    <source>
        <strain evidence="3">EXF-9298</strain>
    </source>
</reference>
<dbReference type="AlphaFoldDB" id="A0A9P8JSW5"/>
<feature type="compositionally biased region" description="Low complexity" evidence="1">
    <location>
        <begin position="322"/>
        <end position="334"/>
    </location>
</feature>
<name>A0A9P8JSW5_AURME</name>
<keyword evidence="4" id="KW-1185">Reference proteome</keyword>
<dbReference type="PROSITE" id="PS50097">
    <property type="entry name" value="BTB"/>
    <property type="match status" value="1"/>
</dbReference>
<accession>A0A9P8JSW5</accession>
<dbReference type="Gene3D" id="3.30.710.10">
    <property type="entry name" value="Potassium Channel Kv1.1, Chain A"/>
    <property type="match status" value="1"/>
</dbReference>
<dbReference type="Pfam" id="PF00651">
    <property type="entry name" value="BTB"/>
    <property type="match status" value="1"/>
</dbReference>
<reference evidence="3" key="1">
    <citation type="journal article" date="2021" name="J Fungi (Basel)">
        <title>Virulence traits and population genomics of the black yeast Aureobasidium melanogenum.</title>
        <authorList>
            <person name="Cernosa A."/>
            <person name="Sun X."/>
            <person name="Gostincar C."/>
            <person name="Fang C."/>
            <person name="Gunde-Cimerman N."/>
            <person name="Song Z."/>
        </authorList>
    </citation>
    <scope>NUCLEOTIDE SEQUENCE</scope>
    <source>
        <strain evidence="3">EXF-9298</strain>
    </source>
</reference>
<evidence type="ECO:0000259" key="2">
    <source>
        <dbReference type="PROSITE" id="PS50097"/>
    </source>
</evidence>
<evidence type="ECO:0000313" key="4">
    <source>
        <dbReference type="Proteomes" id="UP000729357"/>
    </source>
</evidence>
<feature type="non-terminal residue" evidence="3">
    <location>
        <position position="367"/>
    </location>
</feature>